<dbReference type="RefSeq" id="WP_000613836.1">
    <property type="nucleotide sequence ID" value="NZ_CDBD01000028.1"/>
</dbReference>
<protein>
    <submittedName>
        <fullName evidence="2">Uncharacterized protein</fullName>
    </submittedName>
</protein>
<dbReference type="Proteomes" id="UP000268870">
    <property type="component" value="Chromosome"/>
</dbReference>
<dbReference type="EMBL" id="LR134265">
    <property type="protein sequence ID" value="VED64748.1"/>
    <property type="molecule type" value="Genomic_DNA"/>
</dbReference>
<keyword evidence="1" id="KW-0812">Transmembrane</keyword>
<proteinExistence type="predicted"/>
<sequence length="281" mass="31560">MIQDILKSVSREDSNTLETDTLAIKDNAIIVKNSSIQITSISMVSRSNFSSPITLLDYVILFVLFIIGLIPPFIGLIFLVGYAYLVYKKHKQHLNSKYYIIFNLGSSRDYFLYFKDSNFRDKVFDVITKSFNNKNQNIKIDIKNQNIKGDNYESGSSRNDVSGSGNIVGTNIDNGSQVSLSGDISNGSTIIKDSNINNADIHKSVEIPWTDMVEQLNLIINTQLSTADKAIYSELLEISEAEDERKLKNFVNKMSSFFKNDYVQNTITGVLGNVISSILMK</sequence>
<name>A0AB38VMU7_STRAG</name>
<accession>A0AB38VMU7</accession>
<dbReference type="AlphaFoldDB" id="A0AB38VMU7"/>
<reference evidence="2 3" key="1">
    <citation type="submission" date="2018-12" db="EMBL/GenBank/DDBJ databases">
        <authorList>
            <consortium name="Pathogen Informatics"/>
        </authorList>
    </citation>
    <scope>NUCLEOTIDE SEQUENCE [LARGE SCALE GENOMIC DNA]</scope>
    <source>
        <strain evidence="2 3">NCTC8184</strain>
    </source>
</reference>
<organism evidence="2 3">
    <name type="scientific">Streptococcus agalactiae</name>
    <dbReference type="NCBI Taxonomy" id="1311"/>
    <lineage>
        <taxon>Bacteria</taxon>
        <taxon>Bacillati</taxon>
        <taxon>Bacillota</taxon>
        <taxon>Bacilli</taxon>
        <taxon>Lactobacillales</taxon>
        <taxon>Streptococcaceae</taxon>
        <taxon>Streptococcus</taxon>
    </lineage>
</organism>
<dbReference type="GeneID" id="66885006"/>
<evidence type="ECO:0000313" key="3">
    <source>
        <dbReference type="Proteomes" id="UP000268870"/>
    </source>
</evidence>
<gene>
    <name evidence="2" type="ORF">NCTC8184_00759</name>
</gene>
<evidence type="ECO:0000313" key="2">
    <source>
        <dbReference type="EMBL" id="VED64748.1"/>
    </source>
</evidence>
<evidence type="ECO:0000256" key="1">
    <source>
        <dbReference type="SAM" id="Phobius"/>
    </source>
</evidence>
<keyword evidence="1" id="KW-0472">Membrane</keyword>
<feature type="transmembrane region" description="Helical" evidence="1">
    <location>
        <begin position="58"/>
        <end position="87"/>
    </location>
</feature>
<keyword evidence="1" id="KW-1133">Transmembrane helix</keyword>